<organism evidence="1 2">
    <name type="scientific">Populus alba</name>
    <name type="common">White poplar</name>
    <dbReference type="NCBI Taxonomy" id="43335"/>
    <lineage>
        <taxon>Eukaryota</taxon>
        <taxon>Viridiplantae</taxon>
        <taxon>Streptophyta</taxon>
        <taxon>Embryophyta</taxon>
        <taxon>Tracheophyta</taxon>
        <taxon>Spermatophyta</taxon>
        <taxon>Magnoliopsida</taxon>
        <taxon>eudicotyledons</taxon>
        <taxon>Gunneridae</taxon>
        <taxon>Pentapetalae</taxon>
        <taxon>rosids</taxon>
        <taxon>fabids</taxon>
        <taxon>Malpighiales</taxon>
        <taxon>Salicaceae</taxon>
        <taxon>Saliceae</taxon>
        <taxon>Populus</taxon>
    </lineage>
</organism>
<reference evidence="1 2" key="1">
    <citation type="journal article" date="2024" name="Plant Biotechnol. J.">
        <title>Genome and CRISPR/Cas9 system of a widespread forest tree (Populus alba) in the world.</title>
        <authorList>
            <person name="Liu Y.J."/>
            <person name="Jiang P.F."/>
            <person name="Han X.M."/>
            <person name="Li X.Y."/>
            <person name="Wang H.M."/>
            <person name="Wang Y.J."/>
            <person name="Wang X.X."/>
            <person name="Zeng Q.Y."/>
        </authorList>
    </citation>
    <scope>NUCLEOTIDE SEQUENCE [LARGE SCALE GENOMIC DNA]</scope>
    <source>
        <strain evidence="2">cv. PAL-ZL1</strain>
    </source>
</reference>
<gene>
    <name evidence="1" type="ORF">D5086_008340</name>
</gene>
<comment type="caution">
    <text evidence="1">The sequence shown here is derived from an EMBL/GenBank/DDBJ whole genome shotgun (WGS) entry which is preliminary data.</text>
</comment>
<evidence type="ECO:0000313" key="2">
    <source>
        <dbReference type="Proteomes" id="UP000309997"/>
    </source>
</evidence>
<protein>
    <submittedName>
        <fullName evidence="1">Uncharacterized protein</fullName>
    </submittedName>
</protein>
<proteinExistence type="predicted"/>
<dbReference type="Proteomes" id="UP000309997">
    <property type="component" value="Unassembled WGS sequence"/>
</dbReference>
<sequence length="703" mass="77990">MELSMGNNGGASGDEHEAASNSRDKGKKAYHRHSNQNIQQLERFFKECPHPDENQRRQLSRELGLEAKQIKFWFQNKRTQKKAQSERADNSVLRLENERIQCENLAIIEALKNVICPACGGPPFGEEERQRSLQKLKQENARLKEEHEKVSTLLTKYIGKSISQNDSLTPGAGSSHGVSTTNPGIDLERNPGLDNSQLVYKRRGILDMEKALMAETAVSAADELVRLLRVNEPLWIKSPSDGRYILDRFSYEKLYPRDSHFKSSNARVESSKDSAMVIMPGMDLVDMFLDPNKWMDFFPTIVTKARTILVLEAGTEGNRNGSLQMMYEQMHILSPLVPPREFYFLRLCQQLEPGEWVIADISYDFMRDGSPSRAWRLPSGCMIQDKSNGCSKVTWVEHVEVDDRTQTHRLYRDLICGRSAYGAERWIASLRRICERLAFYREETATAREFGGVITSPEGRKSMVNLAHRMVKIFFASLGMSGKLDFPLLSEVHNSGVRVAIRKNTEQGQPIGMVVSAATSLWLPLSPQNVFNFFKDEKSRIQWDILSNSNPVHVISHISNGTNPGNCISITRPFIPTENNMLILQESCTDSSGSMVVYAPLDIPAMNMVIGGADSSIIPILPSGFVISGDGRPDTGGDSSTSTGSTGADSGGSLLTVAFQILVAGPNATSSTELNMDSVATVNTLISTTVLKIKAALNCSNLG</sequence>
<accession>A0ACC4CHQ1</accession>
<dbReference type="EMBL" id="RCHU02000004">
    <property type="protein sequence ID" value="KAL3596703.1"/>
    <property type="molecule type" value="Genomic_DNA"/>
</dbReference>
<keyword evidence="2" id="KW-1185">Reference proteome</keyword>
<evidence type="ECO:0000313" key="1">
    <source>
        <dbReference type="EMBL" id="KAL3596703.1"/>
    </source>
</evidence>
<name>A0ACC4CHQ1_POPAL</name>